<keyword evidence="1" id="KW-0723">Serine/threonine-protein kinase</keyword>
<dbReference type="PANTHER" id="PTHR35526:SF3">
    <property type="entry name" value="ANTI-SIGMA-F FACTOR RSBW"/>
    <property type="match status" value="1"/>
</dbReference>
<dbReference type="PANTHER" id="PTHR35526">
    <property type="entry name" value="ANTI-SIGMA-F FACTOR RSBW-RELATED"/>
    <property type="match status" value="1"/>
</dbReference>
<evidence type="ECO:0000313" key="4">
    <source>
        <dbReference type="Proteomes" id="UP000469545"/>
    </source>
</evidence>
<sequence length="176" mass="18710">MLRSRFTVEATPATVRAARRRIAATVRSWGAPLSEEQRVRLELVASELLTNGLLHAGGRLAVDIVLDEHLVVVEVSDGNPSLPRRRRAGPDAEGGRGLTVLDGLCLLRGAEATETGKRCFAVLDLNAPVRHGEEAPPGALVAEDAGHERWSLTPAGGRLLGALLPAPEPPARSWTS</sequence>
<keyword evidence="1" id="KW-0808">Transferase</keyword>
<dbReference type="InterPro" id="IPR003594">
    <property type="entry name" value="HATPase_dom"/>
</dbReference>
<proteinExistence type="predicted"/>
<gene>
    <name evidence="3" type="ORF">G3I46_10030</name>
</gene>
<evidence type="ECO:0000256" key="1">
    <source>
        <dbReference type="ARBA" id="ARBA00022527"/>
    </source>
</evidence>
<dbReference type="InterPro" id="IPR036890">
    <property type="entry name" value="HATPase_C_sf"/>
</dbReference>
<evidence type="ECO:0000313" key="3">
    <source>
        <dbReference type="EMBL" id="NEB16855.1"/>
    </source>
</evidence>
<keyword evidence="1" id="KW-0418">Kinase</keyword>
<organism evidence="3 4">
    <name type="scientific">Streptomyces coelicoflavus</name>
    <dbReference type="NCBI Taxonomy" id="285562"/>
    <lineage>
        <taxon>Bacteria</taxon>
        <taxon>Bacillati</taxon>
        <taxon>Actinomycetota</taxon>
        <taxon>Actinomycetes</taxon>
        <taxon>Kitasatosporales</taxon>
        <taxon>Streptomycetaceae</taxon>
        <taxon>Streptomyces</taxon>
    </lineage>
</organism>
<reference evidence="3 4" key="1">
    <citation type="submission" date="2020-01" db="EMBL/GenBank/DDBJ databases">
        <title>Insect and environment-associated Actinomycetes.</title>
        <authorList>
            <person name="Currrie C."/>
            <person name="Chevrette M."/>
            <person name="Carlson C."/>
            <person name="Stubbendieck R."/>
            <person name="Wendt-Pienkowski E."/>
        </authorList>
    </citation>
    <scope>NUCLEOTIDE SEQUENCE [LARGE SCALE GENOMIC DNA]</scope>
    <source>
        <strain evidence="3 4">SID14172</strain>
    </source>
</reference>
<keyword evidence="4" id="KW-1185">Reference proteome</keyword>
<evidence type="ECO:0000259" key="2">
    <source>
        <dbReference type="Pfam" id="PF13581"/>
    </source>
</evidence>
<dbReference type="Pfam" id="PF13581">
    <property type="entry name" value="HATPase_c_2"/>
    <property type="match status" value="1"/>
</dbReference>
<dbReference type="InterPro" id="IPR050267">
    <property type="entry name" value="Anti-sigma-factor_SerPK"/>
</dbReference>
<dbReference type="RefSeq" id="WP_108988575.1">
    <property type="nucleotide sequence ID" value="NZ_BEWB01000007.1"/>
</dbReference>
<dbReference type="CDD" id="cd16936">
    <property type="entry name" value="HATPase_RsbW-like"/>
    <property type="match status" value="1"/>
</dbReference>
<dbReference type="Proteomes" id="UP000469545">
    <property type="component" value="Unassembled WGS sequence"/>
</dbReference>
<dbReference type="GO" id="GO:0005524">
    <property type="term" value="F:ATP binding"/>
    <property type="evidence" value="ECO:0007669"/>
    <property type="project" value="UniProtKB-KW"/>
</dbReference>
<protein>
    <submittedName>
        <fullName evidence="3">ATP-binding protein</fullName>
    </submittedName>
</protein>
<dbReference type="EMBL" id="JAAGMB010000227">
    <property type="protein sequence ID" value="NEB16855.1"/>
    <property type="molecule type" value="Genomic_DNA"/>
</dbReference>
<feature type="domain" description="Histidine kinase/HSP90-like ATPase" evidence="2">
    <location>
        <begin position="8"/>
        <end position="104"/>
    </location>
</feature>
<dbReference type="Gene3D" id="3.30.565.10">
    <property type="entry name" value="Histidine kinase-like ATPase, C-terminal domain"/>
    <property type="match status" value="1"/>
</dbReference>
<dbReference type="AlphaFoldDB" id="A0A6N9UGU9"/>
<name>A0A6N9UGU9_9ACTN</name>
<dbReference type="SUPFAM" id="SSF55874">
    <property type="entry name" value="ATPase domain of HSP90 chaperone/DNA topoisomerase II/histidine kinase"/>
    <property type="match status" value="1"/>
</dbReference>
<keyword evidence="3" id="KW-0547">Nucleotide-binding</keyword>
<comment type="caution">
    <text evidence="3">The sequence shown here is derived from an EMBL/GenBank/DDBJ whole genome shotgun (WGS) entry which is preliminary data.</text>
</comment>
<keyword evidence="3" id="KW-0067">ATP-binding</keyword>
<accession>A0A6N9UGU9</accession>
<dbReference type="GO" id="GO:0004674">
    <property type="term" value="F:protein serine/threonine kinase activity"/>
    <property type="evidence" value="ECO:0007669"/>
    <property type="project" value="UniProtKB-KW"/>
</dbReference>